<organism evidence="4 5">
    <name type="scientific">Thiorhodococcus mannitoliphagus</name>
    <dbReference type="NCBI Taxonomy" id="329406"/>
    <lineage>
        <taxon>Bacteria</taxon>
        <taxon>Pseudomonadati</taxon>
        <taxon>Pseudomonadota</taxon>
        <taxon>Gammaproteobacteria</taxon>
        <taxon>Chromatiales</taxon>
        <taxon>Chromatiaceae</taxon>
        <taxon>Thiorhodococcus</taxon>
    </lineage>
</organism>
<dbReference type="GO" id="GO:0000150">
    <property type="term" value="F:DNA strand exchange activity"/>
    <property type="evidence" value="ECO:0007669"/>
    <property type="project" value="InterPro"/>
</dbReference>
<feature type="domain" description="Recombinase" evidence="3">
    <location>
        <begin position="126"/>
        <end position="271"/>
    </location>
</feature>
<gene>
    <name evidence="4" type="ORF">G3480_25825</name>
</gene>
<dbReference type="PANTHER" id="PTHR30461">
    <property type="entry name" value="DNA-INVERTASE FROM LAMBDOID PROPHAGE"/>
    <property type="match status" value="1"/>
</dbReference>
<proteinExistence type="predicted"/>
<dbReference type="InterPro" id="IPR006119">
    <property type="entry name" value="Resolv_N"/>
</dbReference>
<keyword evidence="5" id="KW-1185">Reference proteome</keyword>
<dbReference type="InterPro" id="IPR038109">
    <property type="entry name" value="DNA_bind_recomb_sf"/>
</dbReference>
<feature type="coiled-coil region" evidence="1">
    <location>
        <begin position="359"/>
        <end position="436"/>
    </location>
</feature>
<dbReference type="AlphaFoldDB" id="A0A6P1E1H9"/>
<protein>
    <submittedName>
        <fullName evidence="4">Recombinase family protein</fullName>
    </submittedName>
</protein>
<dbReference type="SMART" id="SM00857">
    <property type="entry name" value="Resolvase"/>
    <property type="match status" value="1"/>
</dbReference>
<evidence type="ECO:0000259" key="2">
    <source>
        <dbReference type="PROSITE" id="PS51736"/>
    </source>
</evidence>
<dbReference type="InterPro" id="IPR050639">
    <property type="entry name" value="SSR_resolvase"/>
</dbReference>
<evidence type="ECO:0000256" key="1">
    <source>
        <dbReference type="SAM" id="Coils"/>
    </source>
</evidence>
<name>A0A6P1E1H9_9GAMM</name>
<sequence>MGWSPEAIDIIDEDQGQSALSAVHRHGFQHLAAEVAAREVGIVLMLEASRLARCGSDWHRLIEICSITRTLIADELAVYDPREPNDRLLLGVKGTLSEAELMTLRTRLYEGRWNKARKGQLARSVPIGYVVDEQGQWAKDPDRQVQARIEYVFALFRRLGVARQVVRVLRDEQLTLPVRLWGGPGHGQLVWKEASAGIVMRLLRNPTYAGVYVYGEWAYDGLDRHPNTGKARPHVRAPEHWPVCLQAHHAGYLTWEAYLANRQRLRQNGFGMMTRGAPRDGAALLQGLVWCGRCGARMGVNTYSARERRKPSYICNRQYHEGAAHTCQSMSAQPIDEVAVALFLEAMAPAQIALSLQVVDDLRAEKHALQQQWEQQLQQARYAAQLAQRQYDAVDPDNRLVAATLERRWNEQLQALQDLEQAYQKAQAEAHFTLTEAEQCDIQRLAHDLPTVWQAPGTTDRERKQLLRFLIAEVQLDGVATAGMIDIRVTWCSGAVTTRRIARLKVGAGAPRTDAHVIARLRDLAPTHPVAQIVEILNAEGLRSAHGRVLREHHVLYLARRHHIEVTTSARLRPKTVKDSH</sequence>
<dbReference type="InterPro" id="IPR011109">
    <property type="entry name" value="DNA_bind_recombinase_dom"/>
</dbReference>
<dbReference type="InterPro" id="IPR025827">
    <property type="entry name" value="Zn_ribbon_recom_dom"/>
</dbReference>
<evidence type="ECO:0000313" key="5">
    <source>
        <dbReference type="Proteomes" id="UP000471640"/>
    </source>
</evidence>
<dbReference type="Pfam" id="PF07508">
    <property type="entry name" value="Recombinase"/>
    <property type="match status" value="1"/>
</dbReference>
<accession>A0A6P1E1H9</accession>
<keyword evidence="1" id="KW-0175">Coiled coil</keyword>
<dbReference type="Proteomes" id="UP000471640">
    <property type="component" value="Unassembled WGS sequence"/>
</dbReference>
<dbReference type="SUPFAM" id="SSF53041">
    <property type="entry name" value="Resolvase-like"/>
    <property type="match status" value="1"/>
</dbReference>
<dbReference type="RefSeq" id="WP_164657072.1">
    <property type="nucleotide sequence ID" value="NZ_JAAIJR010000262.1"/>
</dbReference>
<evidence type="ECO:0000259" key="3">
    <source>
        <dbReference type="PROSITE" id="PS51737"/>
    </source>
</evidence>
<dbReference type="PANTHER" id="PTHR30461:SF23">
    <property type="entry name" value="DNA RECOMBINASE-RELATED"/>
    <property type="match status" value="1"/>
</dbReference>
<dbReference type="Pfam" id="PF13408">
    <property type="entry name" value="Zn_ribbon_recom"/>
    <property type="match status" value="1"/>
</dbReference>
<dbReference type="CDD" id="cd00338">
    <property type="entry name" value="Ser_Recombinase"/>
    <property type="match status" value="1"/>
</dbReference>
<dbReference type="EMBL" id="JAAIJR010000262">
    <property type="protein sequence ID" value="NEX23650.1"/>
    <property type="molecule type" value="Genomic_DNA"/>
</dbReference>
<dbReference type="Pfam" id="PF00239">
    <property type="entry name" value="Resolvase"/>
    <property type="match status" value="1"/>
</dbReference>
<reference evidence="4 5" key="2">
    <citation type="submission" date="2020-02" db="EMBL/GenBank/DDBJ databases">
        <title>Genome sequences of Thiorhodococcus mannitoliphagus and Thiorhodococcus minor, purple sulfur photosynthetic bacteria in the gammaproteobacterial family, Chromatiaceae.</title>
        <authorList>
            <person name="Aviles F.A."/>
            <person name="Meyer T.E."/>
            <person name="Kyndt J.A."/>
        </authorList>
    </citation>
    <scope>NUCLEOTIDE SEQUENCE [LARGE SCALE GENOMIC DNA]</scope>
    <source>
        <strain evidence="4 5">DSM 18266</strain>
    </source>
</reference>
<feature type="domain" description="Resolvase/invertase-type recombinase catalytic" evidence="2">
    <location>
        <begin position="1"/>
        <end position="119"/>
    </location>
</feature>
<comment type="caution">
    <text evidence="4">The sequence shown here is derived from an EMBL/GenBank/DDBJ whole genome shotgun (WGS) entry which is preliminary data.</text>
</comment>
<dbReference type="PROSITE" id="PS51737">
    <property type="entry name" value="RECOMBINASE_DNA_BIND"/>
    <property type="match status" value="1"/>
</dbReference>
<dbReference type="Gene3D" id="3.90.1750.20">
    <property type="entry name" value="Putative Large Serine Recombinase, Chain B, Domain 2"/>
    <property type="match status" value="1"/>
</dbReference>
<dbReference type="GO" id="GO:0003677">
    <property type="term" value="F:DNA binding"/>
    <property type="evidence" value="ECO:0007669"/>
    <property type="project" value="InterPro"/>
</dbReference>
<dbReference type="InterPro" id="IPR036162">
    <property type="entry name" value="Resolvase-like_N_sf"/>
</dbReference>
<evidence type="ECO:0000313" key="4">
    <source>
        <dbReference type="EMBL" id="NEX23650.1"/>
    </source>
</evidence>
<reference evidence="5" key="1">
    <citation type="journal article" date="2020" name="Microbiol. Resour. Announc.">
        <title>Draft Genome Sequences of Thiorhodococcus mannitoliphagus and Thiorhodococcus minor, Purple Sulfur Photosynthetic Bacteria in the Gammaproteobacterial Family Chromatiaceae.</title>
        <authorList>
            <person name="Aviles F.A."/>
            <person name="Meyer T.E."/>
            <person name="Kyndt J.A."/>
        </authorList>
    </citation>
    <scope>NUCLEOTIDE SEQUENCE [LARGE SCALE GENOMIC DNA]</scope>
    <source>
        <strain evidence="5">DSM 18266</strain>
    </source>
</reference>
<dbReference type="Gene3D" id="3.40.50.1390">
    <property type="entry name" value="Resolvase, N-terminal catalytic domain"/>
    <property type="match status" value="1"/>
</dbReference>
<dbReference type="PROSITE" id="PS51736">
    <property type="entry name" value="RECOMBINASES_3"/>
    <property type="match status" value="1"/>
</dbReference>